<evidence type="ECO:0000313" key="1">
    <source>
        <dbReference type="EMBL" id="KAF4131037.1"/>
    </source>
</evidence>
<name>A0A8S9TVM7_PHYIN</name>
<protein>
    <submittedName>
        <fullName evidence="1">Uncharacterized protein</fullName>
    </submittedName>
</protein>
<proteinExistence type="predicted"/>
<accession>A0A8S9TVM7</accession>
<sequence length="97" mass="11131">MLQELHEPVYAFDLWGALVSFLKQILKKYPGKYYSFGKMVDGYESHVLRLPAQLDGDNNDSREGLRACLVGDYWCLLSCVSLTVHVPMAYYELVDHV</sequence>
<comment type="caution">
    <text evidence="1">The sequence shown here is derived from an EMBL/GenBank/DDBJ whole genome shotgun (WGS) entry which is preliminary data.</text>
</comment>
<dbReference type="AlphaFoldDB" id="A0A8S9TVM7"/>
<evidence type="ECO:0000313" key="2">
    <source>
        <dbReference type="Proteomes" id="UP000704712"/>
    </source>
</evidence>
<gene>
    <name evidence="1" type="ORF">GN958_ATG19769</name>
</gene>
<dbReference type="EMBL" id="JAACNO010002751">
    <property type="protein sequence ID" value="KAF4131037.1"/>
    <property type="molecule type" value="Genomic_DNA"/>
</dbReference>
<dbReference type="Proteomes" id="UP000704712">
    <property type="component" value="Unassembled WGS sequence"/>
</dbReference>
<reference evidence="1" key="1">
    <citation type="submission" date="2020-03" db="EMBL/GenBank/DDBJ databases">
        <title>Hybrid Assembly of Korean Phytophthora infestans isolates.</title>
        <authorList>
            <person name="Prokchorchik M."/>
            <person name="Lee Y."/>
            <person name="Seo J."/>
            <person name="Cho J.-H."/>
            <person name="Park Y.-E."/>
            <person name="Jang D.-C."/>
            <person name="Im J.-S."/>
            <person name="Choi J.-G."/>
            <person name="Park H.-J."/>
            <person name="Lee G.-B."/>
            <person name="Lee Y.-G."/>
            <person name="Hong S.-Y."/>
            <person name="Cho K."/>
            <person name="Sohn K.H."/>
        </authorList>
    </citation>
    <scope>NUCLEOTIDE SEQUENCE</scope>
    <source>
        <strain evidence="1">KR_2_A2</strain>
    </source>
</reference>
<organism evidence="1 2">
    <name type="scientific">Phytophthora infestans</name>
    <name type="common">Potato late blight agent</name>
    <name type="synonym">Botrytis infestans</name>
    <dbReference type="NCBI Taxonomy" id="4787"/>
    <lineage>
        <taxon>Eukaryota</taxon>
        <taxon>Sar</taxon>
        <taxon>Stramenopiles</taxon>
        <taxon>Oomycota</taxon>
        <taxon>Peronosporomycetes</taxon>
        <taxon>Peronosporales</taxon>
        <taxon>Peronosporaceae</taxon>
        <taxon>Phytophthora</taxon>
    </lineage>
</organism>